<evidence type="ECO:0000256" key="1">
    <source>
        <dbReference type="SAM" id="Phobius"/>
    </source>
</evidence>
<dbReference type="EMBL" id="JARKHS020019816">
    <property type="protein sequence ID" value="KAK8771385.1"/>
    <property type="molecule type" value="Genomic_DNA"/>
</dbReference>
<proteinExistence type="predicted"/>
<keyword evidence="1" id="KW-0472">Membrane</keyword>
<protein>
    <submittedName>
        <fullName evidence="2">Uncharacterized protein</fullName>
    </submittedName>
</protein>
<gene>
    <name evidence="2" type="ORF">V5799_025373</name>
</gene>
<name>A0AAQ4E9J8_AMBAM</name>
<keyword evidence="1" id="KW-1133">Transmembrane helix</keyword>
<feature type="transmembrane region" description="Helical" evidence="1">
    <location>
        <begin position="65"/>
        <end position="86"/>
    </location>
</feature>
<sequence>MAQVFAVMSGQDMIMRLKFASINTSFLEICLALVPRMLLVFVTICVDLLLVIGIEDDSPRAMKLFVNWTAAEVVADFLLCVTMVAFKSTRRNVSKLILVYIFAQRTLSRGGEQSSNLQGEECGTEQHIRNSSDSTRALIWRRRSEYPLLSSVLYLKSTLNIRHKTPETPKHHGNCYT</sequence>
<reference evidence="2 3" key="1">
    <citation type="journal article" date="2023" name="Arcadia Sci">
        <title>De novo assembly of a long-read Amblyomma americanum tick genome.</title>
        <authorList>
            <person name="Chou S."/>
            <person name="Poskanzer K.E."/>
            <person name="Rollins M."/>
            <person name="Thuy-Boun P.S."/>
        </authorList>
    </citation>
    <scope>NUCLEOTIDE SEQUENCE [LARGE SCALE GENOMIC DNA]</scope>
    <source>
        <strain evidence="2">F_SG_1</strain>
        <tissue evidence="2">Salivary glands</tissue>
    </source>
</reference>
<keyword evidence="3" id="KW-1185">Reference proteome</keyword>
<dbReference type="AlphaFoldDB" id="A0AAQ4E9J8"/>
<accession>A0AAQ4E9J8</accession>
<feature type="transmembrane region" description="Helical" evidence="1">
    <location>
        <begin position="26"/>
        <end position="53"/>
    </location>
</feature>
<evidence type="ECO:0000313" key="2">
    <source>
        <dbReference type="EMBL" id="KAK8771385.1"/>
    </source>
</evidence>
<evidence type="ECO:0000313" key="3">
    <source>
        <dbReference type="Proteomes" id="UP001321473"/>
    </source>
</evidence>
<dbReference type="Proteomes" id="UP001321473">
    <property type="component" value="Unassembled WGS sequence"/>
</dbReference>
<organism evidence="2 3">
    <name type="scientific">Amblyomma americanum</name>
    <name type="common">Lone star tick</name>
    <dbReference type="NCBI Taxonomy" id="6943"/>
    <lineage>
        <taxon>Eukaryota</taxon>
        <taxon>Metazoa</taxon>
        <taxon>Ecdysozoa</taxon>
        <taxon>Arthropoda</taxon>
        <taxon>Chelicerata</taxon>
        <taxon>Arachnida</taxon>
        <taxon>Acari</taxon>
        <taxon>Parasitiformes</taxon>
        <taxon>Ixodida</taxon>
        <taxon>Ixodoidea</taxon>
        <taxon>Ixodidae</taxon>
        <taxon>Amblyomminae</taxon>
        <taxon>Amblyomma</taxon>
    </lineage>
</organism>
<comment type="caution">
    <text evidence="2">The sequence shown here is derived from an EMBL/GenBank/DDBJ whole genome shotgun (WGS) entry which is preliminary data.</text>
</comment>
<keyword evidence="1" id="KW-0812">Transmembrane</keyword>